<evidence type="ECO:0000256" key="1">
    <source>
        <dbReference type="ARBA" id="ARBA00023015"/>
    </source>
</evidence>
<dbReference type="Pfam" id="PF01614">
    <property type="entry name" value="IclR_C"/>
    <property type="match status" value="1"/>
</dbReference>
<dbReference type="RefSeq" id="WP_220580780.1">
    <property type="nucleotide sequence ID" value="NZ_RKLT01000005.1"/>
</dbReference>
<dbReference type="Pfam" id="PF09339">
    <property type="entry name" value="HTH_IclR"/>
    <property type="match status" value="1"/>
</dbReference>
<accession>A0AAW4PDY6</accession>
<keyword evidence="7" id="KW-1185">Reference proteome</keyword>
<dbReference type="InterPro" id="IPR050707">
    <property type="entry name" value="HTH_MetabolicPath_Reg"/>
</dbReference>
<evidence type="ECO:0000313" key="7">
    <source>
        <dbReference type="Proteomes" id="UP001430455"/>
    </source>
</evidence>
<name>A0AAW4PDY6_9EURY</name>
<evidence type="ECO:0000259" key="4">
    <source>
        <dbReference type="PROSITE" id="PS51077"/>
    </source>
</evidence>
<dbReference type="GO" id="GO:0003677">
    <property type="term" value="F:DNA binding"/>
    <property type="evidence" value="ECO:0007669"/>
    <property type="project" value="UniProtKB-KW"/>
</dbReference>
<dbReference type="InterPro" id="IPR036388">
    <property type="entry name" value="WH-like_DNA-bd_sf"/>
</dbReference>
<dbReference type="InterPro" id="IPR011991">
    <property type="entry name" value="ArsR-like_HTH"/>
</dbReference>
<dbReference type="CDD" id="cd00090">
    <property type="entry name" value="HTH_ARSR"/>
    <property type="match status" value="1"/>
</dbReference>
<dbReference type="GO" id="GO:0045892">
    <property type="term" value="P:negative regulation of DNA-templated transcription"/>
    <property type="evidence" value="ECO:0007669"/>
    <property type="project" value="TreeGrafter"/>
</dbReference>
<dbReference type="PANTHER" id="PTHR30136:SF35">
    <property type="entry name" value="HTH-TYPE TRANSCRIPTIONAL REGULATOR RV1719"/>
    <property type="match status" value="1"/>
</dbReference>
<dbReference type="InterPro" id="IPR029016">
    <property type="entry name" value="GAF-like_dom_sf"/>
</dbReference>
<evidence type="ECO:0000256" key="2">
    <source>
        <dbReference type="ARBA" id="ARBA00023125"/>
    </source>
</evidence>
<dbReference type="EMBL" id="RKLT01000005">
    <property type="protein sequence ID" value="MBX0296161.1"/>
    <property type="molecule type" value="Genomic_DNA"/>
</dbReference>
<dbReference type="SMART" id="SM00346">
    <property type="entry name" value="HTH_ICLR"/>
    <property type="match status" value="1"/>
</dbReference>
<evidence type="ECO:0000256" key="3">
    <source>
        <dbReference type="ARBA" id="ARBA00023163"/>
    </source>
</evidence>
<protein>
    <submittedName>
        <fullName evidence="6">IclR family transcriptional regulator</fullName>
    </submittedName>
</protein>
<organism evidence="6 7">
    <name type="scientific">Haloarcula nitratireducens</name>
    <dbReference type="NCBI Taxonomy" id="2487749"/>
    <lineage>
        <taxon>Archaea</taxon>
        <taxon>Methanobacteriati</taxon>
        <taxon>Methanobacteriota</taxon>
        <taxon>Stenosarchaea group</taxon>
        <taxon>Halobacteria</taxon>
        <taxon>Halobacteriales</taxon>
        <taxon>Haloarculaceae</taxon>
        <taxon>Haloarcula</taxon>
    </lineage>
</organism>
<gene>
    <name evidence="6" type="ORF">EGH23_14880</name>
</gene>
<feature type="domain" description="HTH iclR-type" evidence="4">
    <location>
        <begin position="10"/>
        <end position="69"/>
    </location>
</feature>
<sequence>MATKSSPRTVDAVETALQIVEILQERDGAGITEIADELGRSKGTVHSHLATLAENEYVVNDDGRYRLSLRYLELAETVTDRLQIYDVVRNELDDLAAECGELAQFATEEHGRAVYLYKTGGENAVQTASSTGDREYLHCISLGKAMMAHMSRERIEEIIDRHGLPGFTDSTITSKSELFDELAAIREQGYAFDREEKIAGLRCVAAPVVTGGEVVGALSVSGPASRFEGELYEEELPKMVTRSANVIEINSQFS</sequence>
<feature type="domain" description="IclR-ED" evidence="5">
    <location>
        <begin position="70"/>
        <end position="254"/>
    </location>
</feature>
<dbReference type="PROSITE" id="PS51077">
    <property type="entry name" value="HTH_ICLR"/>
    <property type="match status" value="1"/>
</dbReference>
<dbReference type="InterPro" id="IPR036390">
    <property type="entry name" value="WH_DNA-bd_sf"/>
</dbReference>
<dbReference type="GO" id="GO:0003700">
    <property type="term" value="F:DNA-binding transcription factor activity"/>
    <property type="evidence" value="ECO:0007669"/>
    <property type="project" value="TreeGrafter"/>
</dbReference>
<dbReference type="PROSITE" id="PS51078">
    <property type="entry name" value="ICLR_ED"/>
    <property type="match status" value="1"/>
</dbReference>
<keyword evidence="3" id="KW-0804">Transcription</keyword>
<comment type="caution">
    <text evidence="6">The sequence shown here is derived from an EMBL/GenBank/DDBJ whole genome shotgun (WGS) entry which is preliminary data.</text>
</comment>
<proteinExistence type="predicted"/>
<dbReference type="SUPFAM" id="SSF46785">
    <property type="entry name" value="Winged helix' DNA-binding domain"/>
    <property type="match status" value="1"/>
</dbReference>
<dbReference type="AlphaFoldDB" id="A0AAW4PDY6"/>
<reference evidence="6 7" key="1">
    <citation type="submission" date="2021-06" db="EMBL/GenBank/DDBJ databases">
        <title>Halomicroarcula sp. a new haloarchaeum isolated from saline soil.</title>
        <authorList>
            <person name="Duran-Viseras A."/>
            <person name="Sanchez-Porro C."/>
            <person name="Ventosa A."/>
        </authorList>
    </citation>
    <scope>NUCLEOTIDE SEQUENCE [LARGE SCALE GENOMIC DNA]</scope>
    <source>
        <strain evidence="6 7">F27</strain>
    </source>
</reference>
<dbReference type="InterPro" id="IPR005471">
    <property type="entry name" value="Tscrpt_reg_IclR_N"/>
</dbReference>
<keyword evidence="2" id="KW-0238">DNA-binding</keyword>
<dbReference type="Proteomes" id="UP001430455">
    <property type="component" value="Unassembled WGS sequence"/>
</dbReference>
<evidence type="ECO:0000259" key="5">
    <source>
        <dbReference type="PROSITE" id="PS51078"/>
    </source>
</evidence>
<dbReference type="SUPFAM" id="SSF55781">
    <property type="entry name" value="GAF domain-like"/>
    <property type="match status" value="1"/>
</dbReference>
<dbReference type="Gene3D" id="3.30.450.40">
    <property type="match status" value="1"/>
</dbReference>
<keyword evidence="1" id="KW-0805">Transcription regulation</keyword>
<dbReference type="Gene3D" id="1.10.10.10">
    <property type="entry name" value="Winged helix-like DNA-binding domain superfamily/Winged helix DNA-binding domain"/>
    <property type="match status" value="1"/>
</dbReference>
<evidence type="ECO:0000313" key="6">
    <source>
        <dbReference type="EMBL" id="MBX0296161.1"/>
    </source>
</evidence>
<dbReference type="PANTHER" id="PTHR30136">
    <property type="entry name" value="HELIX-TURN-HELIX TRANSCRIPTIONAL REGULATOR, ICLR FAMILY"/>
    <property type="match status" value="1"/>
</dbReference>
<dbReference type="InterPro" id="IPR014757">
    <property type="entry name" value="Tscrpt_reg_IclR_C"/>
</dbReference>